<proteinExistence type="predicted"/>
<evidence type="ECO:0000256" key="1">
    <source>
        <dbReference type="SAM" id="MobiDB-lite"/>
    </source>
</evidence>
<evidence type="ECO:0000313" key="3">
    <source>
        <dbReference type="EMBL" id="MDP9647221.1"/>
    </source>
</evidence>
<feature type="compositionally biased region" description="Polar residues" evidence="1">
    <location>
        <begin position="19"/>
        <end position="42"/>
    </location>
</feature>
<feature type="region of interest" description="Disordered" evidence="1">
    <location>
        <begin position="19"/>
        <end position="94"/>
    </location>
</feature>
<organism evidence="3 4">
    <name type="scientific">Paraburkholderia caledonica</name>
    <dbReference type="NCBI Taxonomy" id="134536"/>
    <lineage>
        <taxon>Bacteria</taxon>
        <taxon>Pseudomonadati</taxon>
        <taxon>Pseudomonadota</taxon>
        <taxon>Betaproteobacteria</taxon>
        <taxon>Burkholderiales</taxon>
        <taxon>Burkholderiaceae</taxon>
        <taxon>Paraburkholderia</taxon>
    </lineage>
</organism>
<accession>A0AB73IB19</accession>
<sequence>MLRRLVAIALALAFAGTTHAQGVTAGSGTSRARTDASSTGSAKPQALASAPATGSASLPVGSGIIVAPDEGARPPRPDASPGTPANPSGLKKPD</sequence>
<dbReference type="Proteomes" id="UP001229486">
    <property type="component" value="Unassembled WGS sequence"/>
</dbReference>
<evidence type="ECO:0000313" key="4">
    <source>
        <dbReference type="Proteomes" id="UP001229486"/>
    </source>
</evidence>
<keyword evidence="2" id="KW-0732">Signal</keyword>
<dbReference type="RefSeq" id="WP_392393630.1">
    <property type="nucleotide sequence ID" value="NZ_JAURTK010000003.1"/>
</dbReference>
<dbReference type="AlphaFoldDB" id="A0AB73IB19"/>
<feature type="chain" id="PRO_5044498381" evidence="2">
    <location>
        <begin position="21"/>
        <end position="94"/>
    </location>
</feature>
<comment type="caution">
    <text evidence="3">The sequence shown here is derived from an EMBL/GenBank/DDBJ whole genome shotgun (WGS) entry which is preliminary data.</text>
</comment>
<reference evidence="3" key="1">
    <citation type="submission" date="2023-07" db="EMBL/GenBank/DDBJ databases">
        <title>Sorghum-associated microbial communities from plants grown in Nebraska, USA.</title>
        <authorList>
            <person name="Schachtman D."/>
        </authorList>
    </citation>
    <scope>NUCLEOTIDE SEQUENCE</scope>
    <source>
        <strain evidence="3">DS1061</strain>
    </source>
</reference>
<feature type="signal peptide" evidence="2">
    <location>
        <begin position="1"/>
        <end position="20"/>
    </location>
</feature>
<name>A0AB73IB19_9BURK</name>
<dbReference type="EMBL" id="JAURTK010000003">
    <property type="protein sequence ID" value="MDP9647221.1"/>
    <property type="molecule type" value="Genomic_DNA"/>
</dbReference>
<gene>
    <name evidence="3" type="ORF">J2793_002667</name>
</gene>
<protein>
    <submittedName>
        <fullName evidence="3">Uncharacterized protein</fullName>
    </submittedName>
</protein>
<evidence type="ECO:0000256" key="2">
    <source>
        <dbReference type="SAM" id="SignalP"/>
    </source>
</evidence>